<name>A0ACC3D8Y7_9PEZI</name>
<protein>
    <submittedName>
        <fullName evidence="1">Uncharacterized protein</fullName>
    </submittedName>
</protein>
<reference evidence="1" key="1">
    <citation type="submission" date="2024-09" db="EMBL/GenBank/DDBJ databases">
        <title>Black Yeasts Isolated from many extreme environments.</title>
        <authorList>
            <person name="Coleine C."/>
            <person name="Stajich J.E."/>
            <person name="Selbmann L."/>
        </authorList>
    </citation>
    <scope>NUCLEOTIDE SEQUENCE</scope>
    <source>
        <strain evidence="1">CCFEE 5737</strain>
    </source>
</reference>
<comment type="caution">
    <text evidence="1">The sequence shown here is derived from an EMBL/GenBank/DDBJ whole genome shotgun (WGS) entry which is preliminary data.</text>
</comment>
<keyword evidence="2" id="KW-1185">Reference proteome</keyword>
<organism evidence="1 2">
    <name type="scientific">Coniosporium uncinatum</name>
    <dbReference type="NCBI Taxonomy" id="93489"/>
    <lineage>
        <taxon>Eukaryota</taxon>
        <taxon>Fungi</taxon>
        <taxon>Dikarya</taxon>
        <taxon>Ascomycota</taxon>
        <taxon>Pezizomycotina</taxon>
        <taxon>Dothideomycetes</taxon>
        <taxon>Dothideomycetes incertae sedis</taxon>
        <taxon>Coniosporium</taxon>
    </lineage>
</organism>
<sequence>MPSPIANTTISDNSLLERIDTVQDDLDRTMDSYRDSGRIYHRCSWRARSDNELDPAVRDILHQLYVKADPIEKEPWFHHHRVALREAIEARKILKGPGYDPDNAAKWERILTKAEMALEHA</sequence>
<evidence type="ECO:0000313" key="1">
    <source>
        <dbReference type="EMBL" id="KAK3063507.1"/>
    </source>
</evidence>
<accession>A0ACC3D8Y7</accession>
<proteinExistence type="predicted"/>
<evidence type="ECO:0000313" key="2">
    <source>
        <dbReference type="Proteomes" id="UP001186974"/>
    </source>
</evidence>
<dbReference type="EMBL" id="JAWDJW010006824">
    <property type="protein sequence ID" value="KAK3063507.1"/>
    <property type="molecule type" value="Genomic_DNA"/>
</dbReference>
<dbReference type="Proteomes" id="UP001186974">
    <property type="component" value="Unassembled WGS sequence"/>
</dbReference>
<gene>
    <name evidence="1" type="ORF">LTS18_014983</name>
</gene>